<proteinExistence type="predicted"/>
<dbReference type="PROSITE" id="PS51257">
    <property type="entry name" value="PROKAR_LIPOPROTEIN"/>
    <property type="match status" value="1"/>
</dbReference>
<dbReference type="OrthoDB" id="5359219at2759"/>
<name>A0A1J1IX15_9DIPT</name>
<evidence type="ECO:0000313" key="2">
    <source>
        <dbReference type="EMBL" id="CRL03710.1"/>
    </source>
</evidence>
<dbReference type="PANTHER" id="PTHR23279:SF37">
    <property type="entry name" value="DEFECTIVE PROBOSCIS EXTENSION RESPONSE 13, ISOFORM B"/>
    <property type="match status" value="1"/>
</dbReference>
<dbReference type="STRING" id="568069.A0A1J1IX15"/>
<evidence type="ECO:0000256" key="1">
    <source>
        <dbReference type="SAM" id="MobiDB-lite"/>
    </source>
</evidence>
<dbReference type="Gene3D" id="2.60.40.10">
    <property type="entry name" value="Immunoglobulins"/>
    <property type="match status" value="1"/>
</dbReference>
<sequence>MRLTTNNLCNKITLNTIKCILQCWIVLLIAGCPSHNNGLSSFLNTKNDEMLRKNEFLLMPHVPNRDDYSNKSNTSSNVPPGYNETSEPSDLNLNTQNHNFLMENHNNQNNIVMINENDESYFEIFKTPMKFGTDNNTKVTAQIGTTAHLPCTIHNIGEGVVSWIRRKDYHLLTVGLTTYSSDERFSATHLKNSEVR</sequence>
<dbReference type="Proteomes" id="UP000183832">
    <property type="component" value="Unassembled WGS sequence"/>
</dbReference>
<feature type="region of interest" description="Disordered" evidence="1">
    <location>
        <begin position="62"/>
        <end position="88"/>
    </location>
</feature>
<protein>
    <submittedName>
        <fullName evidence="2">CLUMA_CG016544, isoform A</fullName>
    </submittedName>
</protein>
<dbReference type="GO" id="GO:0050808">
    <property type="term" value="P:synapse organization"/>
    <property type="evidence" value="ECO:0007669"/>
    <property type="project" value="TreeGrafter"/>
</dbReference>
<dbReference type="EMBL" id="CVRI01000059">
    <property type="protein sequence ID" value="CRL03710.1"/>
    <property type="molecule type" value="Genomic_DNA"/>
</dbReference>
<feature type="compositionally biased region" description="Polar residues" evidence="1">
    <location>
        <begin position="70"/>
        <end position="88"/>
    </location>
</feature>
<accession>A0A1J1IX15</accession>
<dbReference type="InterPro" id="IPR037448">
    <property type="entry name" value="Zig-8"/>
</dbReference>
<dbReference type="GO" id="GO:0032589">
    <property type="term" value="C:neuron projection membrane"/>
    <property type="evidence" value="ECO:0007669"/>
    <property type="project" value="TreeGrafter"/>
</dbReference>
<reference evidence="2 3" key="1">
    <citation type="submission" date="2015-04" db="EMBL/GenBank/DDBJ databases">
        <authorList>
            <person name="Syromyatnikov M.Y."/>
            <person name="Popov V.N."/>
        </authorList>
    </citation>
    <scope>NUCLEOTIDE SEQUENCE [LARGE SCALE GENOMIC DNA]</scope>
</reference>
<gene>
    <name evidence="2" type="ORF">CLUMA_CG016544</name>
</gene>
<evidence type="ECO:0000313" key="3">
    <source>
        <dbReference type="Proteomes" id="UP000183832"/>
    </source>
</evidence>
<dbReference type="InterPro" id="IPR013783">
    <property type="entry name" value="Ig-like_fold"/>
</dbReference>
<keyword evidence="3" id="KW-1185">Reference proteome</keyword>
<organism evidence="2 3">
    <name type="scientific">Clunio marinus</name>
    <dbReference type="NCBI Taxonomy" id="568069"/>
    <lineage>
        <taxon>Eukaryota</taxon>
        <taxon>Metazoa</taxon>
        <taxon>Ecdysozoa</taxon>
        <taxon>Arthropoda</taxon>
        <taxon>Hexapoda</taxon>
        <taxon>Insecta</taxon>
        <taxon>Pterygota</taxon>
        <taxon>Neoptera</taxon>
        <taxon>Endopterygota</taxon>
        <taxon>Diptera</taxon>
        <taxon>Nematocera</taxon>
        <taxon>Chironomoidea</taxon>
        <taxon>Chironomidae</taxon>
        <taxon>Clunio</taxon>
    </lineage>
</organism>
<dbReference type="PANTHER" id="PTHR23279">
    <property type="entry name" value="DEFECTIVE PROBOSCIS EXTENSION RESPONSE DPR -RELATED"/>
    <property type="match status" value="1"/>
</dbReference>
<dbReference type="AlphaFoldDB" id="A0A1J1IX15"/>